<comment type="caution">
    <text evidence="1">The sequence shown here is derived from an EMBL/GenBank/DDBJ whole genome shotgun (WGS) entry which is preliminary data.</text>
</comment>
<gene>
    <name evidence="1" type="ORF">A0H81_13306</name>
</gene>
<dbReference type="Proteomes" id="UP000092993">
    <property type="component" value="Unassembled WGS sequence"/>
</dbReference>
<evidence type="ECO:0000313" key="1">
    <source>
        <dbReference type="EMBL" id="OBZ66719.1"/>
    </source>
</evidence>
<name>A0A1C7LS23_GRIFR</name>
<keyword evidence="2" id="KW-1185">Reference proteome</keyword>
<sequence length="97" mass="11485">MERFRLWKDLRRKQTQSLGVVQSAMGKQVLIMYCTSLLDDPHFSTIPSCDIPEEKIHIVLLDTSRISEKTIWTTRSNTTESWTSWRSENAWLMVRRL</sequence>
<organism evidence="1 2">
    <name type="scientific">Grifola frondosa</name>
    <name type="common">Maitake</name>
    <name type="synonym">Polyporus frondosus</name>
    <dbReference type="NCBI Taxonomy" id="5627"/>
    <lineage>
        <taxon>Eukaryota</taxon>
        <taxon>Fungi</taxon>
        <taxon>Dikarya</taxon>
        <taxon>Basidiomycota</taxon>
        <taxon>Agaricomycotina</taxon>
        <taxon>Agaricomycetes</taxon>
        <taxon>Polyporales</taxon>
        <taxon>Grifolaceae</taxon>
        <taxon>Grifola</taxon>
    </lineage>
</organism>
<protein>
    <submittedName>
        <fullName evidence="1">Uncharacterized protein</fullName>
    </submittedName>
</protein>
<dbReference type="STRING" id="5627.A0A1C7LS23"/>
<evidence type="ECO:0000313" key="2">
    <source>
        <dbReference type="Proteomes" id="UP000092993"/>
    </source>
</evidence>
<reference evidence="1 2" key="1">
    <citation type="submission" date="2016-03" db="EMBL/GenBank/DDBJ databases">
        <title>Whole genome sequencing of Grifola frondosa 9006-11.</title>
        <authorList>
            <person name="Min B."/>
            <person name="Park H."/>
            <person name="Kim J.-G."/>
            <person name="Cho H."/>
            <person name="Oh Y.-L."/>
            <person name="Kong W.-S."/>
            <person name="Choi I.-G."/>
        </authorList>
    </citation>
    <scope>NUCLEOTIDE SEQUENCE [LARGE SCALE GENOMIC DNA]</scope>
    <source>
        <strain evidence="1 2">9006-11</strain>
    </source>
</reference>
<dbReference type="AlphaFoldDB" id="A0A1C7LS23"/>
<accession>A0A1C7LS23</accession>
<proteinExistence type="predicted"/>
<dbReference type="EMBL" id="LUGG01000027">
    <property type="protein sequence ID" value="OBZ66719.1"/>
    <property type="molecule type" value="Genomic_DNA"/>
</dbReference>